<sequence length="148" mass="17027">MKRLFLFTVIIVITGLLWVAGFPFPYLLNNYRLNSFAGQMNRMPLPPQTKRVGPLIKKFGNLGPCSKHGDYYVEFRIITSLSYPRLKTFYKQYSVQVPEIDNVLLSLFRGLGTHGPQTVGIEKIEGANNSSLVYAFDPGYWHNDFRCW</sequence>
<evidence type="ECO:0000313" key="2">
    <source>
        <dbReference type="Proteomes" id="UP000176938"/>
    </source>
</evidence>
<protein>
    <submittedName>
        <fullName evidence="1">Uncharacterized protein</fullName>
    </submittedName>
</protein>
<comment type="caution">
    <text evidence="1">The sequence shown here is derived from an EMBL/GenBank/DDBJ whole genome shotgun (WGS) entry which is preliminary data.</text>
</comment>
<evidence type="ECO:0000313" key="1">
    <source>
        <dbReference type="EMBL" id="OGC05453.1"/>
    </source>
</evidence>
<name>A0A1F4RDA3_UNCSA</name>
<dbReference type="EMBL" id="METP01000040">
    <property type="protein sequence ID" value="OGC05453.1"/>
    <property type="molecule type" value="Genomic_DNA"/>
</dbReference>
<reference evidence="1 2" key="1">
    <citation type="journal article" date="2016" name="Nat. Commun.">
        <title>Thousands of microbial genomes shed light on interconnected biogeochemical processes in an aquifer system.</title>
        <authorList>
            <person name="Anantharaman K."/>
            <person name="Brown C.T."/>
            <person name="Hug L.A."/>
            <person name="Sharon I."/>
            <person name="Castelle C.J."/>
            <person name="Probst A.J."/>
            <person name="Thomas B.C."/>
            <person name="Singh A."/>
            <person name="Wilkins M.J."/>
            <person name="Karaoz U."/>
            <person name="Brodie E.L."/>
            <person name="Williams K.H."/>
            <person name="Hubbard S.S."/>
            <person name="Banfield J.F."/>
        </authorList>
    </citation>
    <scope>NUCLEOTIDE SEQUENCE [LARGE SCALE GENOMIC DNA]</scope>
</reference>
<gene>
    <name evidence="1" type="ORF">A3H38_05655</name>
</gene>
<dbReference type="AlphaFoldDB" id="A0A1F4RDA3"/>
<dbReference type="Proteomes" id="UP000176938">
    <property type="component" value="Unassembled WGS sequence"/>
</dbReference>
<accession>A0A1F4RDA3</accession>
<organism evidence="1 2">
    <name type="scientific">candidate division WOR-1 bacterium RIFCSPLOWO2_02_FULL_46_20</name>
    <dbReference type="NCBI Taxonomy" id="1802567"/>
    <lineage>
        <taxon>Bacteria</taxon>
        <taxon>Bacillati</taxon>
        <taxon>Saganbacteria</taxon>
    </lineage>
</organism>
<proteinExistence type="predicted"/>